<dbReference type="Proteomes" id="UP000481861">
    <property type="component" value="Unassembled WGS sequence"/>
</dbReference>
<feature type="chain" id="PRO_5028818265" description="DUF1996 domain-containing protein" evidence="1">
    <location>
        <begin position="19"/>
        <end position="473"/>
    </location>
</feature>
<feature type="domain" description="DUF1996" evidence="2">
    <location>
        <begin position="42"/>
        <end position="274"/>
    </location>
</feature>
<protein>
    <recommendedName>
        <fullName evidence="2">DUF1996 domain-containing protein</fullName>
    </recommendedName>
</protein>
<evidence type="ECO:0000256" key="1">
    <source>
        <dbReference type="SAM" id="SignalP"/>
    </source>
</evidence>
<keyword evidence="4" id="KW-1185">Reference proteome</keyword>
<sequence>MLVSLFTLTAGLFATAFAFDCHGPYFSFYNRPGKALSYDLLDPAIFPGTSSPHLHSFDGGNGLAADMDFDTTQSSSCTTARLKPDKSLYWRPTLFWNGNNTGLYRVPDKFLKIYYKFGDAGNVRANVTEYPENHRMLAGYPAQRSLSANPGGLKWACLGENYKRIDSPDGSFPKGFTSCKEGLTAEITFPACWNGQSINPKSPHDHMAYPTNQGMSLEACPKTHRVARFPSIFIEFWYDVSAFDDRYRADQVPWVLANGDPTGYGFHADFLNGWQKGVLAKATAEAGFCNCGCGCGHDEMKQCFGADNVNDEGNWNSCTAGPVYAPDTSAPVDALPGCNPIQAGPAAATPVTGEGCAVMPANGAGPSDVKASSPVGSASRAAAFSVAFSTSKPVVTNGHYASASPSRSFDTMRHGNPANAYAMPTSILVPTSEEPNPIITLPSLLVETVTVPTGGVEYGRKKHTGGHRHHRRF</sequence>
<dbReference type="OrthoDB" id="74764at2759"/>
<dbReference type="PANTHER" id="PTHR43662">
    <property type="match status" value="1"/>
</dbReference>
<accession>A0A7C8MMU3</accession>
<reference evidence="3 4" key="1">
    <citation type="submission" date="2020-01" db="EMBL/GenBank/DDBJ databases">
        <authorList>
            <consortium name="DOE Joint Genome Institute"/>
            <person name="Haridas S."/>
            <person name="Albert R."/>
            <person name="Binder M."/>
            <person name="Bloem J."/>
            <person name="Labutti K."/>
            <person name="Salamov A."/>
            <person name="Andreopoulos B."/>
            <person name="Baker S.E."/>
            <person name="Barry K."/>
            <person name="Bills G."/>
            <person name="Bluhm B.H."/>
            <person name="Cannon C."/>
            <person name="Castanera R."/>
            <person name="Culley D.E."/>
            <person name="Daum C."/>
            <person name="Ezra D."/>
            <person name="Gonzalez J.B."/>
            <person name="Henrissat B."/>
            <person name="Kuo A."/>
            <person name="Liang C."/>
            <person name="Lipzen A."/>
            <person name="Lutzoni F."/>
            <person name="Magnuson J."/>
            <person name="Mondo S."/>
            <person name="Nolan M."/>
            <person name="Ohm R."/>
            <person name="Pangilinan J."/>
            <person name="Park H.-J.H."/>
            <person name="Ramirez L."/>
            <person name="Alfaro M."/>
            <person name="Sun H."/>
            <person name="Tritt A."/>
            <person name="Yoshinaga Y."/>
            <person name="Zwiers L.-H.L."/>
            <person name="Turgeon B.G."/>
            <person name="Goodwin S.B."/>
            <person name="Spatafora J.W."/>
            <person name="Crous P.W."/>
            <person name="Grigoriev I.V."/>
        </authorList>
    </citation>
    <scope>NUCLEOTIDE SEQUENCE [LARGE SCALE GENOMIC DNA]</scope>
    <source>
        <strain evidence="3 4">CBS 611.86</strain>
    </source>
</reference>
<evidence type="ECO:0000313" key="4">
    <source>
        <dbReference type="Proteomes" id="UP000481861"/>
    </source>
</evidence>
<dbReference type="InterPro" id="IPR018535">
    <property type="entry name" value="DUF1996"/>
</dbReference>
<dbReference type="Pfam" id="PF09362">
    <property type="entry name" value="DUF1996"/>
    <property type="match status" value="1"/>
</dbReference>
<dbReference type="EMBL" id="JAADJZ010000008">
    <property type="protein sequence ID" value="KAF2873044.1"/>
    <property type="molecule type" value="Genomic_DNA"/>
</dbReference>
<feature type="signal peptide" evidence="1">
    <location>
        <begin position="1"/>
        <end position="18"/>
    </location>
</feature>
<keyword evidence="1" id="KW-0732">Signal</keyword>
<dbReference type="PANTHER" id="PTHR43662:SF5">
    <property type="entry name" value="DUF1996 DOMAIN-CONTAINING PROTEIN"/>
    <property type="match status" value="1"/>
</dbReference>
<proteinExistence type="predicted"/>
<name>A0A7C8MMU3_9PLEO</name>
<evidence type="ECO:0000313" key="3">
    <source>
        <dbReference type="EMBL" id="KAF2873044.1"/>
    </source>
</evidence>
<dbReference type="AlphaFoldDB" id="A0A7C8MMU3"/>
<comment type="caution">
    <text evidence="3">The sequence shown here is derived from an EMBL/GenBank/DDBJ whole genome shotgun (WGS) entry which is preliminary data.</text>
</comment>
<evidence type="ECO:0000259" key="2">
    <source>
        <dbReference type="Pfam" id="PF09362"/>
    </source>
</evidence>
<organism evidence="3 4">
    <name type="scientific">Massariosphaeria phaeospora</name>
    <dbReference type="NCBI Taxonomy" id="100035"/>
    <lineage>
        <taxon>Eukaryota</taxon>
        <taxon>Fungi</taxon>
        <taxon>Dikarya</taxon>
        <taxon>Ascomycota</taxon>
        <taxon>Pezizomycotina</taxon>
        <taxon>Dothideomycetes</taxon>
        <taxon>Pleosporomycetidae</taxon>
        <taxon>Pleosporales</taxon>
        <taxon>Pleosporales incertae sedis</taxon>
        <taxon>Massariosphaeria</taxon>
    </lineage>
</organism>
<gene>
    <name evidence="3" type="ORF">BDV95DRAFT_490444</name>
</gene>